<organism evidence="2 3">
    <name type="scientific">Weissella minor</name>
    <dbReference type="NCBI Taxonomy" id="1620"/>
    <lineage>
        <taxon>Bacteria</taxon>
        <taxon>Bacillati</taxon>
        <taxon>Bacillota</taxon>
        <taxon>Bacilli</taxon>
        <taxon>Lactobacillales</taxon>
        <taxon>Lactobacillaceae</taxon>
        <taxon>Weissella</taxon>
    </lineage>
</organism>
<dbReference type="SUPFAM" id="SSF56112">
    <property type="entry name" value="Protein kinase-like (PK-like)"/>
    <property type="match status" value="1"/>
</dbReference>
<dbReference type="AlphaFoldDB" id="A0A0R2JHX5"/>
<gene>
    <name evidence="2" type="ORF">IV67_GL000420</name>
</gene>
<dbReference type="RefSeq" id="WP_057787711.1">
    <property type="nucleotide sequence ID" value="NZ_JQCD01000024.1"/>
</dbReference>
<accession>A0A0R2JHX5</accession>
<dbReference type="Pfam" id="PF01636">
    <property type="entry name" value="APH"/>
    <property type="match status" value="1"/>
</dbReference>
<feature type="domain" description="Aminoglycoside phosphotransferase" evidence="1">
    <location>
        <begin position="90"/>
        <end position="233"/>
    </location>
</feature>
<sequence length="283" mass="33072">MEIDLVVQALVGNRIKHIEHESLNRIYAGYSQKYGKNVFIKAYKQGQQNKFLVEMAVNRQLNNRYLGQKRLTTMIDDFSYILILEDLSLKDLDWPNNEEKLAHEMGRQVALFHTTVQPVQGMPNTTDLVKIVEASIMMVVSKETRDALLHINEKFHDNRHFWNDLKMTESAVLHGDVGVRNFKIIENEVALIDFERARVGIKYVDFVKLFYQDFRLDPKLIDAFKAGYLKIGTLEEISENIKWYAIFYTAIGIYKYTEKIDDQNFKLIGEQMLDDCCRFLALT</sequence>
<dbReference type="EMBL" id="JQCD01000024">
    <property type="protein sequence ID" value="KRN76910.1"/>
    <property type="molecule type" value="Genomic_DNA"/>
</dbReference>
<dbReference type="OrthoDB" id="2288966at2"/>
<proteinExistence type="predicted"/>
<evidence type="ECO:0000259" key="1">
    <source>
        <dbReference type="Pfam" id="PF01636"/>
    </source>
</evidence>
<keyword evidence="3" id="KW-1185">Reference proteome</keyword>
<dbReference type="Proteomes" id="UP000051673">
    <property type="component" value="Unassembled WGS sequence"/>
</dbReference>
<evidence type="ECO:0000313" key="3">
    <source>
        <dbReference type="Proteomes" id="UP000051673"/>
    </source>
</evidence>
<name>A0A0R2JHX5_9LACO</name>
<dbReference type="STRING" id="1620.IV67_GL000420"/>
<protein>
    <recommendedName>
        <fullName evidence="1">Aminoglycoside phosphotransferase domain-containing protein</fullName>
    </recommendedName>
</protein>
<dbReference type="PATRIC" id="fig|1620.3.peg.425"/>
<reference evidence="2 3" key="1">
    <citation type="journal article" date="2015" name="Genome Announc.">
        <title>Expanding the biotechnology potential of lactobacilli through comparative genomics of 213 strains and associated genera.</title>
        <authorList>
            <person name="Sun Z."/>
            <person name="Harris H.M."/>
            <person name="McCann A."/>
            <person name="Guo C."/>
            <person name="Argimon S."/>
            <person name="Zhang W."/>
            <person name="Yang X."/>
            <person name="Jeffery I.B."/>
            <person name="Cooney J.C."/>
            <person name="Kagawa T.F."/>
            <person name="Liu W."/>
            <person name="Song Y."/>
            <person name="Salvetti E."/>
            <person name="Wrobel A."/>
            <person name="Rasinkangas P."/>
            <person name="Parkhill J."/>
            <person name="Rea M.C."/>
            <person name="O'Sullivan O."/>
            <person name="Ritari J."/>
            <person name="Douillard F.P."/>
            <person name="Paul Ross R."/>
            <person name="Yang R."/>
            <person name="Briner A.E."/>
            <person name="Felis G.E."/>
            <person name="de Vos W.M."/>
            <person name="Barrangou R."/>
            <person name="Klaenhammer T.R."/>
            <person name="Caufield P.W."/>
            <person name="Cui Y."/>
            <person name="Zhang H."/>
            <person name="O'Toole P.W."/>
        </authorList>
    </citation>
    <scope>NUCLEOTIDE SEQUENCE [LARGE SCALE GENOMIC DNA]</scope>
    <source>
        <strain evidence="2 3">DSM 20014</strain>
    </source>
</reference>
<comment type="caution">
    <text evidence="2">The sequence shown here is derived from an EMBL/GenBank/DDBJ whole genome shotgun (WGS) entry which is preliminary data.</text>
</comment>
<dbReference type="InterPro" id="IPR002575">
    <property type="entry name" value="Aminoglycoside_PTrfase"/>
</dbReference>
<dbReference type="Gene3D" id="3.90.1200.10">
    <property type="match status" value="1"/>
</dbReference>
<dbReference type="InterPro" id="IPR011009">
    <property type="entry name" value="Kinase-like_dom_sf"/>
</dbReference>
<evidence type="ECO:0000313" key="2">
    <source>
        <dbReference type="EMBL" id="KRN76910.1"/>
    </source>
</evidence>